<reference evidence="2 3" key="1">
    <citation type="submission" date="2019-02" db="EMBL/GenBank/DDBJ databases">
        <title>Deep-cultivation of Planctomycetes and their phenomic and genomic characterization uncovers novel biology.</title>
        <authorList>
            <person name="Wiegand S."/>
            <person name="Jogler M."/>
            <person name="Boedeker C."/>
            <person name="Pinto D."/>
            <person name="Vollmers J."/>
            <person name="Rivas-Marin E."/>
            <person name="Kohn T."/>
            <person name="Peeters S.H."/>
            <person name="Heuer A."/>
            <person name="Rast P."/>
            <person name="Oberbeckmann S."/>
            <person name="Bunk B."/>
            <person name="Jeske O."/>
            <person name="Meyerdierks A."/>
            <person name="Storesund J.E."/>
            <person name="Kallscheuer N."/>
            <person name="Luecker S."/>
            <person name="Lage O.M."/>
            <person name="Pohl T."/>
            <person name="Merkel B.J."/>
            <person name="Hornburger P."/>
            <person name="Mueller R.-W."/>
            <person name="Bruemmer F."/>
            <person name="Labrenz M."/>
            <person name="Spormann A.M."/>
            <person name="Op den Camp H."/>
            <person name="Overmann J."/>
            <person name="Amann R."/>
            <person name="Jetten M.S.M."/>
            <person name="Mascher T."/>
            <person name="Medema M.H."/>
            <person name="Devos D.P."/>
            <person name="Kaster A.-K."/>
            <person name="Ovreas L."/>
            <person name="Rohde M."/>
            <person name="Galperin M.Y."/>
            <person name="Jogler C."/>
        </authorList>
    </citation>
    <scope>NUCLEOTIDE SEQUENCE [LARGE SCALE GENOMIC DNA]</scope>
    <source>
        <strain evidence="2 3">V6</strain>
    </source>
</reference>
<dbReference type="Proteomes" id="UP000320722">
    <property type="component" value="Chromosome"/>
</dbReference>
<keyword evidence="1" id="KW-0472">Membrane</keyword>
<evidence type="ECO:0000256" key="1">
    <source>
        <dbReference type="SAM" id="Phobius"/>
    </source>
</evidence>
<sequence>MSITSPADTGTNTGRIWLPGAITAVLLLGAGMLVAITGRQYWWLHGNGELLSLLSQAACLAAVCIGLLSAARFMGLQTNYDKLTRILATLYFMHLALKIGGRYIHLCTAGSRLIEGFALFGPAVLIGTIIFTVNRRGISYTIATILLIILWLLARPYLDWVHGV</sequence>
<organism evidence="2 3">
    <name type="scientific">Gimesia chilikensis</name>
    <dbReference type="NCBI Taxonomy" id="2605989"/>
    <lineage>
        <taxon>Bacteria</taxon>
        <taxon>Pseudomonadati</taxon>
        <taxon>Planctomycetota</taxon>
        <taxon>Planctomycetia</taxon>
        <taxon>Planctomycetales</taxon>
        <taxon>Planctomycetaceae</taxon>
        <taxon>Gimesia</taxon>
    </lineage>
</organism>
<dbReference type="RefSeq" id="WP_145041531.1">
    <property type="nucleotide sequence ID" value="NZ_CP036347.1"/>
</dbReference>
<dbReference type="EMBL" id="CP036347">
    <property type="protein sequence ID" value="QDU03690.1"/>
    <property type="molecule type" value="Genomic_DNA"/>
</dbReference>
<feature type="transmembrane region" description="Helical" evidence="1">
    <location>
        <begin position="50"/>
        <end position="71"/>
    </location>
</feature>
<gene>
    <name evidence="2" type="ORF">V6x_34130</name>
</gene>
<proteinExistence type="predicted"/>
<evidence type="ECO:0000313" key="2">
    <source>
        <dbReference type="EMBL" id="QDU03690.1"/>
    </source>
</evidence>
<feature type="transmembrane region" description="Helical" evidence="1">
    <location>
        <begin position="16"/>
        <end position="38"/>
    </location>
</feature>
<keyword evidence="1" id="KW-1133">Transmembrane helix</keyword>
<feature type="transmembrane region" description="Helical" evidence="1">
    <location>
        <begin position="83"/>
        <end position="101"/>
    </location>
</feature>
<feature type="transmembrane region" description="Helical" evidence="1">
    <location>
        <begin position="137"/>
        <end position="154"/>
    </location>
</feature>
<dbReference type="AlphaFoldDB" id="A0A517WEK0"/>
<protein>
    <submittedName>
        <fullName evidence="2">Uncharacterized protein</fullName>
    </submittedName>
</protein>
<name>A0A517WEK0_9PLAN</name>
<keyword evidence="1" id="KW-0812">Transmembrane</keyword>
<evidence type="ECO:0000313" key="3">
    <source>
        <dbReference type="Proteomes" id="UP000320722"/>
    </source>
</evidence>
<feature type="transmembrane region" description="Helical" evidence="1">
    <location>
        <begin position="113"/>
        <end position="131"/>
    </location>
</feature>
<accession>A0A517WEK0</accession>